<proteinExistence type="predicted"/>
<organism evidence="1 2">
    <name type="scientific">Microthlaspi erraticum</name>
    <dbReference type="NCBI Taxonomy" id="1685480"/>
    <lineage>
        <taxon>Eukaryota</taxon>
        <taxon>Viridiplantae</taxon>
        <taxon>Streptophyta</taxon>
        <taxon>Embryophyta</taxon>
        <taxon>Tracheophyta</taxon>
        <taxon>Spermatophyta</taxon>
        <taxon>Magnoliopsida</taxon>
        <taxon>eudicotyledons</taxon>
        <taxon>Gunneridae</taxon>
        <taxon>Pentapetalae</taxon>
        <taxon>rosids</taxon>
        <taxon>malvids</taxon>
        <taxon>Brassicales</taxon>
        <taxon>Brassicaceae</taxon>
        <taxon>Coluteocarpeae</taxon>
        <taxon>Microthlaspi</taxon>
    </lineage>
</organism>
<gene>
    <name evidence="1" type="ORF">MERR_LOCUS11209</name>
</gene>
<dbReference type="InterPro" id="IPR012337">
    <property type="entry name" value="RNaseH-like_sf"/>
</dbReference>
<evidence type="ECO:0008006" key="3">
    <source>
        <dbReference type="Google" id="ProtNLM"/>
    </source>
</evidence>
<dbReference type="AlphaFoldDB" id="A0A6D2IFI0"/>
<accession>A0A6D2IFI0</accession>
<dbReference type="SUPFAM" id="SSF53098">
    <property type="entry name" value="Ribonuclease H-like"/>
    <property type="match status" value="1"/>
</dbReference>
<dbReference type="PANTHER" id="PTHR46481:SF8">
    <property type="entry name" value="ZINC FINGER BED DOMAIN-CONTAINING PROTEIN RICESLEEPER 1-LIKE"/>
    <property type="match status" value="1"/>
</dbReference>
<dbReference type="EMBL" id="CACVBM020000854">
    <property type="protein sequence ID" value="CAA7023974.1"/>
    <property type="molecule type" value="Genomic_DNA"/>
</dbReference>
<reference evidence="1" key="1">
    <citation type="submission" date="2020-01" db="EMBL/GenBank/DDBJ databases">
        <authorList>
            <person name="Mishra B."/>
        </authorList>
    </citation>
    <scope>NUCLEOTIDE SEQUENCE [LARGE SCALE GENOMIC DNA]</scope>
</reference>
<dbReference type="InterPro" id="IPR052035">
    <property type="entry name" value="ZnF_BED_domain_contain"/>
</dbReference>
<dbReference type="Proteomes" id="UP000467841">
    <property type="component" value="Unassembled WGS sequence"/>
</dbReference>
<name>A0A6D2IFI0_9BRAS</name>
<comment type="caution">
    <text evidence="1">The sequence shown here is derived from an EMBL/GenBank/DDBJ whole genome shotgun (WGS) entry which is preliminary data.</text>
</comment>
<protein>
    <recommendedName>
        <fullName evidence="3">hAT-like transposase RNase-H fold domain-containing protein</fullName>
    </recommendedName>
</protein>
<evidence type="ECO:0000313" key="2">
    <source>
        <dbReference type="Proteomes" id="UP000467841"/>
    </source>
</evidence>
<sequence>MVFEKHRGSVCLTTDTWTSIQNINYMCLTAHYVDESWNLKKKIINFCQIFSHKGELIGKMVERCLLSWGITNVFTITVDNASANDVGIRFLKRRLRTWGISLLDGEHLHMRCGAHILNLVVRDGLDENKATISRIRAAV</sequence>
<keyword evidence="2" id="KW-1185">Reference proteome</keyword>
<dbReference type="PANTHER" id="PTHR46481">
    <property type="entry name" value="ZINC FINGER BED DOMAIN-CONTAINING PROTEIN 4"/>
    <property type="match status" value="1"/>
</dbReference>
<dbReference type="OrthoDB" id="1745426at2759"/>
<evidence type="ECO:0000313" key="1">
    <source>
        <dbReference type="EMBL" id="CAA7023974.1"/>
    </source>
</evidence>